<evidence type="ECO:0000256" key="4">
    <source>
        <dbReference type="ARBA" id="ARBA00022692"/>
    </source>
</evidence>
<keyword evidence="5 7" id="KW-1133">Transmembrane helix</keyword>
<reference evidence="9 10" key="1">
    <citation type="submission" date="2019-07" db="EMBL/GenBank/DDBJ databases">
        <authorList>
            <person name="Zhao L.H."/>
        </authorList>
    </citation>
    <scope>NUCLEOTIDE SEQUENCE [LARGE SCALE GENOMIC DNA]</scope>
    <source>
        <strain evidence="9 10">Co35</strain>
    </source>
</reference>
<evidence type="ECO:0000259" key="8">
    <source>
        <dbReference type="PROSITE" id="PS50928"/>
    </source>
</evidence>
<evidence type="ECO:0000256" key="3">
    <source>
        <dbReference type="ARBA" id="ARBA00022475"/>
    </source>
</evidence>
<name>A0A554S7D5_9ACTN</name>
<evidence type="ECO:0000256" key="7">
    <source>
        <dbReference type="RuleBase" id="RU363032"/>
    </source>
</evidence>
<sequence>MLRVALSRLAALIPLVFVASFTTFLLLQLTAVDPAVVRLGETATDEAYAAFRHELGLDRPVLVQFGSWLLGAVQGDLGVSWSSSTPVTELLMSRFPVTLAISVGALVVGLLIGIPAGIAAGIRAGRSTDSLLTGAASVGQAIPSFWLALLLVAYVAMQTPWFPATGYVPFGTDPGEWLRSIALPSLALGAAAAGAFARQTRAGFVRVLHEPYIRTAVAGGLARRRILWRTALRNAAVPVVTTIAGQAAVLVGGAVVIEQVFALPGLGQLVLNAIRNGDMPVVLGFVVLMALLMAVIQFLLDLAYALVDPRVRAS</sequence>
<keyword evidence="10" id="KW-1185">Reference proteome</keyword>
<feature type="transmembrane region" description="Helical" evidence="7">
    <location>
        <begin position="131"/>
        <end position="157"/>
    </location>
</feature>
<dbReference type="OrthoDB" id="147688at2"/>
<dbReference type="InterPro" id="IPR045621">
    <property type="entry name" value="BPD_transp_1_N"/>
</dbReference>
<feature type="transmembrane region" description="Helical" evidence="7">
    <location>
        <begin position="281"/>
        <end position="307"/>
    </location>
</feature>
<evidence type="ECO:0000313" key="9">
    <source>
        <dbReference type="EMBL" id="TSD62215.1"/>
    </source>
</evidence>
<gene>
    <name evidence="9" type="ORF">FNM00_12755</name>
</gene>
<dbReference type="RefSeq" id="WP_143913930.1">
    <property type="nucleotide sequence ID" value="NZ_VLNT01000010.1"/>
</dbReference>
<comment type="similarity">
    <text evidence="7">Belongs to the binding-protein-dependent transport system permease family.</text>
</comment>
<dbReference type="PANTHER" id="PTHR43163">
    <property type="entry name" value="DIPEPTIDE TRANSPORT SYSTEM PERMEASE PROTEIN DPPB-RELATED"/>
    <property type="match status" value="1"/>
</dbReference>
<feature type="transmembrane region" description="Helical" evidence="7">
    <location>
        <begin position="97"/>
        <end position="119"/>
    </location>
</feature>
<dbReference type="Pfam" id="PF00528">
    <property type="entry name" value="BPD_transp_1"/>
    <property type="match status" value="1"/>
</dbReference>
<comment type="subcellular location">
    <subcellularLocation>
        <location evidence="1 7">Cell membrane</location>
        <topology evidence="1 7">Multi-pass membrane protein</topology>
    </subcellularLocation>
</comment>
<keyword evidence="3" id="KW-1003">Cell membrane</keyword>
<keyword evidence="4 7" id="KW-0812">Transmembrane</keyword>
<dbReference type="Pfam" id="PF19300">
    <property type="entry name" value="BPD_transp_1_N"/>
    <property type="match status" value="1"/>
</dbReference>
<dbReference type="GO" id="GO:0055085">
    <property type="term" value="P:transmembrane transport"/>
    <property type="evidence" value="ECO:0007669"/>
    <property type="project" value="InterPro"/>
</dbReference>
<organism evidence="9 10">
    <name type="scientific">Aeromicrobium piscarium</name>
    <dbReference type="NCBI Taxonomy" id="2590901"/>
    <lineage>
        <taxon>Bacteria</taxon>
        <taxon>Bacillati</taxon>
        <taxon>Actinomycetota</taxon>
        <taxon>Actinomycetes</taxon>
        <taxon>Propionibacteriales</taxon>
        <taxon>Nocardioidaceae</taxon>
        <taxon>Aeromicrobium</taxon>
    </lineage>
</organism>
<dbReference type="EMBL" id="VLNT01000010">
    <property type="protein sequence ID" value="TSD62215.1"/>
    <property type="molecule type" value="Genomic_DNA"/>
</dbReference>
<dbReference type="Gene3D" id="1.10.3720.10">
    <property type="entry name" value="MetI-like"/>
    <property type="match status" value="1"/>
</dbReference>
<dbReference type="GO" id="GO:0005886">
    <property type="term" value="C:plasma membrane"/>
    <property type="evidence" value="ECO:0007669"/>
    <property type="project" value="UniProtKB-SubCell"/>
</dbReference>
<evidence type="ECO:0000313" key="10">
    <source>
        <dbReference type="Proteomes" id="UP000316988"/>
    </source>
</evidence>
<dbReference type="InterPro" id="IPR000515">
    <property type="entry name" value="MetI-like"/>
</dbReference>
<evidence type="ECO:0000256" key="5">
    <source>
        <dbReference type="ARBA" id="ARBA00022989"/>
    </source>
</evidence>
<dbReference type="AlphaFoldDB" id="A0A554S7D5"/>
<feature type="transmembrane region" description="Helical" evidence="7">
    <location>
        <begin position="177"/>
        <end position="197"/>
    </location>
</feature>
<accession>A0A554S7D5</accession>
<proteinExistence type="inferred from homology"/>
<protein>
    <submittedName>
        <fullName evidence="9">ABC transporter permease</fullName>
    </submittedName>
</protein>
<dbReference type="InterPro" id="IPR035906">
    <property type="entry name" value="MetI-like_sf"/>
</dbReference>
<keyword evidence="6 7" id="KW-0472">Membrane</keyword>
<feature type="transmembrane region" description="Helical" evidence="7">
    <location>
        <begin position="235"/>
        <end position="261"/>
    </location>
</feature>
<keyword evidence="2 7" id="KW-0813">Transport</keyword>
<dbReference type="PROSITE" id="PS50928">
    <property type="entry name" value="ABC_TM1"/>
    <property type="match status" value="1"/>
</dbReference>
<dbReference type="CDD" id="cd06261">
    <property type="entry name" value="TM_PBP2"/>
    <property type="match status" value="1"/>
</dbReference>
<comment type="caution">
    <text evidence="9">The sequence shown here is derived from an EMBL/GenBank/DDBJ whole genome shotgun (WGS) entry which is preliminary data.</text>
</comment>
<feature type="domain" description="ABC transmembrane type-1" evidence="8">
    <location>
        <begin position="95"/>
        <end position="304"/>
    </location>
</feature>
<evidence type="ECO:0000256" key="1">
    <source>
        <dbReference type="ARBA" id="ARBA00004651"/>
    </source>
</evidence>
<evidence type="ECO:0000256" key="6">
    <source>
        <dbReference type="ARBA" id="ARBA00023136"/>
    </source>
</evidence>
<dbReference type="Proteomes" id="UP000316988">
    <property type="component" value="Unassembled WGS sequence"/>
</dbReference>
<evidence type="ECO:0000256" key="2">
    <source>
        <dbReference type="ARBA" id="ARBA00022448"/>
    </source>
</evidence>
<dbReference type="SUPFAM" id="SSF161098">
    <property type="entry name" value="MetI-like"/>
    <property type="match status" value="1"/>
</dbReference>
<dbReference type="PANTHER" id="PTHR43163:SF6">
    <property type="entry name" value="DIPEPTIDE TRANSPORT SYSTEM PERMEASE PROTEIN DPPB-RELATED"/>
    <property type="match status" value="1"/>
</dbReference>